<dbReference type="RefSeq" id="WP_366482099.1">
    <property type="nucleotide sequence ID" value="NZ_JBHMDI010000035.1"/>
</dbReference>
<gene>
    <name evidence="2" type="ORF">ACFFUA_15635</name>
</gene>
<organism evidence="2 3">
    <name type="scientific">Streptomyces heliomycini</name>
    <dbReference type="NCBI Taxonomy" id="284032"/>
    <lineage>
        <taxon>Bacteria</taxon>
        <taxon>Bacillati</taxon>
        <taxon>Actinomycetota</taxon>
        <taxon>Actinomycetes</taxon>
        <taxon>Kitasatosporales</taxon>
        <taxon>Streptomycetaceae</taxon>
        <taxon>Streptomyces</taxon>
    </lineage>
</organism>
<proteinExistence type="predicted"/>
<evidence type="ECO:0000259" key="1">
    <source>
        <dbReference type="Pfam" id="PF12728"/>
    </source>
</evidence>
<dbReference type="Pfam" id="PF12728">
    <property type="entry name" value="HTH_17"/>
    <property type="match status" value="1"/>
</dbReference>
<feature type="domain" description="Helix-turn-helix" evidence="1">
    <location>
        <begin position="9"/>
        <end position="60"/>
    </location>
</feature>
<evidence type="ECO:0000313" key="3">
    <source>
        <dbReference type="Proteomes" id="UP001589753"/>
    </source>
</evidence>
<dbReference type="EMBL" id="JBHMDI010000035">
    <property type="protein sequence ID" value="MFB9348877.1"/>
    <property type="molecule type" value="Genomic_DNA"/>
</dbReference>
<name>A0ABV5LCT0_9ACTN</name>
<dbReference type="SUPFAM" id="SSF46955">
    <property type="entry name" value="Putative DNA-binding domain"/>
    <property type="match status" value="1"/>
</dbReference>
<reference evidence="2 3" key="1">
    <citation type="submission" date="2024-09" db="EMBL/GenBank/DDBJ databases">
        <authorList>
            <person name="Sun Q."/>
            <person name="Mori K."/>
        </authorList>
    </citation>
    <scope>NUCLEOTIDE SEQUENCE [LARGE SCALE GENOMIC DNA]</scope>
    <source>
        <strain evidence="2 3">JCM 9767</strain>
    </source>
</reference>
<comment type="caution">
    <text evidence="2">The sequence shown here is derived from an EMBL/GenBank/DDBJ whole genome shotgun (WGS) entry which is preliminary data.</text>
</comment>
<dbReference type="Proteomes" id="UP001589753">
    <property type="component" value="Unassembled WGS sequence"/>
</dbReference>
<evidence type="ECO:0000313" key="2">
    <source>
        <dbReference type="EMBL" id="MFB9348877.1"/>
    </source>
</evidence>
<dbReference type="InterPro" id="IPR009061">
    <property type="entry name" value="DNA-bd_dom_put_sf"/>
</dbReference>
<dbReference type="InterPro" id="IPR041657">
    <property type="entry name" value="HTH_17"/>
</dbReference>
<accession>A0ABV5LCT0</accession>
<dbReference type="Gene3D" id="1.10.1660.10">
    <property type="match status" value="1"/>
</dbReference>
<sequence length="62" mass="7039">MFQIEGKNYMTVKETAHRLGVHPGTVRNWRSNGVEPIESVKLGASVLYRQADVEKLAKERGR</sequence>
<protein>
    <submittedName>
        <fullName evidence="2">Helix-turn-helix domain-containing protein</fullName>
    </submittedName>
</protein>
<keyword evidence="3" id="KW-1185">Reference proteome</keyword>